<feature type="region of interest" description="Disordered" evidence="16">
    <location>
        <begin position="1467"/>
        <end position="1496"/>
    </location>
</feature>
<reference evidence="19" key="1">
    <citation type="submission" date="2023-01" db="EMBL/GenBank/DDBJ databases">
        <title>Key to firefly adult light organ development and bioluminescence: homeobox transcription factors regulate luciferase expression and transportation to peroxisome.</title>
        <authorList>
            <person name="Fu X."/>
        </authorList>
    </citation>
    <scope>NUCLEOTIDE SEQUENCE [LARGE SCALE GENOMIC DNA]</scope>
</reference>
<evidence type="ECO:0000256" key="9">
    <source>
        <dbReference type="ARBA" id="ARBA00023098"/>
    </source>
</evidence>
<evidence type="ECO:0000256" key="5">
    <source>
        <dbReference type="ARBA" id="ARBA00022832"/>
    </source>
</evidence>
<gene>
    <name evidence="18" type="ORF">RN001_013286</name>
</gene>
<dbReference type="Gene3D" id="3.40.50.720">
    <property type="entry name" value="NAD(P)-binding Rossmann-like Domain"/>
    <property type="match status" value="1"/>
</dbReference>
<evidence type="ECO:0000256" key="16">
    <source>
        <dbReference type="SAM" id="MobiDB-lite"/>
    </source>
</evidence>
<keyword evidence="11" id="KW-0275">Fatty acid biosynthesis</keyword>
<proteinExistence type="inferred from homology"/>
<dbReference type="CDD" id="cd04402">
    <property type="entry name" value="RhoGAP_ARHGAP20"/>
    <property type="match status" value="1"/>
</dbReference>
<accession>A0AAN7P279</accession>
<dbReference type="InterPro" id="IPR047887">
    <property type="entry name" value="ARHGAP20_PH"/>
</dbReference>
<keyword evidence="7" id="KW-0809">Transit peptide</keyword>
<evidence type="ECO:0000256" key="8">
    <source>
        <dbReference type="ARBA" id="ARBA00023002"/>
    </source>
</evidence>
<evidence type="ECO:0000313" key="18">
    <source>
        <dbReference type="EMBL" id="KAK4873926.1"/>
    </source>
</evidence>
<dbReference type="GO" id="GO:0141148">
    <property type="term" value="F:enoyl-[acyl-carrier-protein] reductase (NADPH) activity"/>
    <property type="evidence" value="ECO:0007669"/>
    <property type="project" value="UniProtKB-EC"/>
</dbReference>
<name>A0AAN7P279_9COLE</name>
<keyword evidence="3" id="KW-0343">GTPase activation</keyword>
<dbReference type="Pfam" id="PF08240">
    <property type="entry name" value="ADH_N"/>
    <property type="match status" value="1"/>
</dbReference>
<keyword evidence="10" id="KW-0496">Mitochondrion</keyword>
<dbReference type="SMART" id="SM00324">
    <property type="entry name" value="RhoGAP"/>
    <property type="match status" value="1"/>
</dbReference>
<dbReference type="PROSITE" id="PS50238">
    <property type="entry name" value="RHOGAP"/>
    <property type="match status" value="1"/>
</dbReference>
<keyword evidence="4" id="KW-0444">Lipid biosynthesis</keyword>
<comment type="similarity">
    <text evidence="2">Belongs to the zinc-containing alcohol dehydrogenase family. Quinone oxidoreductase subfamily.</text>
</comment>
<protein>
    <recommendedName>
        <fullName evidence="13">Enoyl-[acyl-carrier-protein] reductase, mitochondrial</fullName>
        <ecNumber evidence="12">1.3.1.104</ecNumber>
    </recommendedName>
    <alternativeName>
        <fullName evidence="14">2-enoyl thioester reductase</fullName>
    </alternativeName>
</protein>
<evidence type="ECO:0000259" key="17">
    <source>
        <dbReference type="PROSITE" id="PS50238"/>
    </source>
</evidence>
<dbReference type="Gene3D" id="2.30.29.30">
    <property type="entry name" value="Pleckstrin-homology domain (PH domain)/Phosphotyrosine-binding domain (PTB)"/>
    <property type="match status" value="1"/>
</dbReference>
<evidence type="ECO:0000256" key="10">
    <source>
        <dbReference type="ARBA" id="ARBA00023128"/>
    </source>
</evidence>
<evidence type="ECO:0000256" key="11">
    <source>
        <dbReference type="ARBA" id="ARBA00023160"/>
    </source>
</evidence>
<organism evidence="18 19">
    <name type="scientific">Aquatica leii</name>
    <dbReference type="NCBI Taxonomy" id="1421715"/>
    <lineage>
        <taxon>Eukaryota</taxon>
        <taxon>Metazoa</taxon>
        <taxon>Ecdysozoa</taxon>
        <taxon>Arthropoda</taxon>
        <taxon>Hexapoda</taxon>
        <taxon>Insecta</taxon>
        <taxon>Pterygota</taxon>
        <taxon>Neoptera</taxon>
        <taxon>Endopterygota</taxon>
        <taxon>Coleoptera</taxon>
        <taxon>Polyphaga</taxon>
        <taxon>Elateriformia</taxon>
        <taxon>Elateroidea</taxon>
        <taxon>Lampyridae</taxon>
        <taxon>Luciolinae</taxon>
        <taxon>Aquatica</taxon>
    </lineage>
</organism>
<dbReference type="GO" id="GO:0006633">
    <property type="term" value="P:fatty acid biosynthetic process"/>
    <property type="evidence" value="ECO:0007669"/>
    <property type="project" value="UniProtKB-KW"/>
</dbReference>
<dbReference type="InterPro" id="IPR000198">
    <property type="entry name" value="RhoGAP_dom"/>
</dbReference>
<comment type="subcellular location">
    <subcellularLocation>
        <location evidence="1">Mitochondrion</location>
    </subcellularLocation>
</comment>
<dbReference type="Proteomes" id="UP001353858">
    <property type="component" value="Unassembled WGS sequence"/>
</dbReference>
<evidence type="ECO:0000256" key="6">
    <source>
        <dbReference type="ARBA" id="ARBA00022857"/>
    </source>
</evidence>
<dbReference type="InterPro" id="IPR013149">
    <property type="entry name" value="ADH-like_C"/>
</dbReference>
<dbReference type="Pfam" id="PF00620">
    <property type="entry name" value="RhoGAP"/>
    <property type="match status" value="1"/>
</dbReference>
<evidence type="ECO:0000256" key="4">
    <source>
        <dbReference type="ARBA" id="ARBA00022516"/>
    </source>
</evidence>
<dbReference type="PANTHER" id="PTHR43981">
    <property type="entry name" value="ENOYL-[ACYL-CARRIER-PROTEIN] REDUCTASE, MITOCHONDRIAL"/>
    <property type="match status" value="1"/>
</dbReference>
<feature type="compositionally biased region" description="Low complexity" evidence="16">
    <location>
        <begin position="695"/>
        <end position="707"/>
    </location>
</feature>
<keyword evidence="6" id="KW-0521">NADP</keyword>
<feature type="compositionally biased region" description="Basic and acidic residues" evidence="16">
    <location>
        <begin position="721"/>
        <end position="732"/>
    </location>
</feature>
<evidence type="ECO:0000256" key="12">
    <source>
        <dbReference type="ARBA" id="ARBA00038963"/>
    </source>
</evidence>
<dbReference type="FunFam" id="3.90.180.10:FF:000010">
    <property type="entry name" value="Enoyl-[acyl-carrier-protein] reductase, mitochondrial"/>
    <property type="match status" value="1"/>
</dbReference>
<dbReference type="InterPro" id="IPR008936">
    <property type="entry name" value="Rho_GTPase_activation_prot"/>
</dbReference>
<dbReference type="Gene3D" id="1.10.555.10">
    <property type="entry name" value="Rho GTPase activation protein"/>
    <property type="match status" value="1"/>
</dbReference>
<dbReference type="InterPro" id="IPR051034">
    <property type="entry name" value="Mito_Enoyl-ACP_Reductase"/>
</dbReference>
<dbReference type="InterPro" id="IPR011993">
    <property type="entry name" value="PH-like_dom_sf"/>
</dbReference>
<comment type="caution">
    <text evidence="18">The sequence shown here is derived from an EMBL/GenBank/DDBJ whole genome shotgun (WGS) entry which is preliminary data.</text>
</comment>
<dbReference type="EC" id="1.3.1.104" evidence="12"/>
<evidence type="ECO:0000256" key="2">
    <source>
        <dbReference type="ARBA" id="ARBA00010371"/>
    </source>
</evidence>
<evidence type="ECO:0000256" key="1">
    <source>
        <dbReference type="ARBA" id="ARBA00004173"/>
    </source>
</evidence>
<dbReference type="SUPFAM" id="SSF48350">
    <property type="entry name" value="GTPase activation domain, GAP"/>
    <property type="match status" value="1"/>
</dbReference>
<dbReference type="CDD" id="cd08290">
    <property type="entry name" value="ETR"/>
    <property type="match status" value="1"/>
</dbReference>
<dbReference type="SUPFAM" id="SSF50129">
    <property type="entry name" value="GroES-like"/>
    <property type="match status" value="1"/>
</dbReference>
<evidence type="ECO:0000313" key="19">
    <source>
        <dbReference type="Proteomes" id="UP001353858"/>
    </source>
</evidence>
<dbReference type="PANTHER" id="PTHR43981:SF2">
    <property type="entry name" value="ENOYL-[ACYL-CARRIER-PROTEIN] REDUCTASE, MITOCHONDRIAL"/>
    <property type="match status" value="1"/>
</dbReference>
<comment type="catalytic activity">
    <reaction evidence="15">
        <text>a 2,3-saturated acyl-[ACP] + NADP(+) = a (2E)-enoyl-[ACP] + NADPH + H(+)</text>
        <dbReference type="Rhea" id="RHEA:22564"/>
        <dbReference type="Rhea" id="RHEA-COMP:9925"/>
        <dbReference type="Rhea" id="RHEA-COMP:9926"/>
        <dbReference type="ChEBI" id="CHEBI:15378"/>
        <dbReference type="ChEBI" id="CHEBI:57783"/>
        <dbReference type="ChEBI" id="CHEBI:58349"/>
        <dbReference type="ChEBI" id="CHEBI:78784"/>
        <dbReference type="ChEBI" id="CHEBI:78785"/>
        <dbReference type="EC" id="1.3.1.104"/>
    </reaction>
</comment>
<evidence type="ECO:0000256" key="13">
    <source>
        <dbReference type="ARBA" id="ARBA00041058"/>
    </source>
</evidence>
<feature type="domain" description="Rho-GAP" evidence="17">
    <location>
        <begin position="1252"/>
        <end position="1430"/>
    </location>
</feature>
<dbReference type="EMBL" id="JARPUR010000006">
    <property type="protein sequence ID" value="KAK4873926.1"/>
    <property type="molecule type" value="Genomic_DNA"/>
</dbReference>
<dbReference type="FunFam" id="3.40.50.720:FF:000112">
    <property type="entry name" value="Enoyl-[acyl-carrier-protein] reductase 1, mitochondrial"/>
    <property type="match status" value="1"/>
</dbReference>
<keyword evidence="5" id="KW-0276">Fatty acid metabolism</keyword>
<evidence type="ECO:0000256" key="15">
    <source>
        <dbReference type="ARBA" id="ARBA00048843"/>
    </source>
</evidence>
<feature type="region of interest" description="Disordered" evidence="16">
    <location>
        <begin position="695"/>
        <end position="780"/>
    </location>
</feature>
<evidence type="ECO:0000256" key="7">
    <source>
        <dbReference type="ARBA" id="ARBA00022946"/>
    </source>
</evidence>
<dbReference type="SMART" id="SM00829">
    <property type="entry name" value="PKS_ER"/>
    <property type="match status" value="1"/>
</dbReference>
<dbReference type="GO" id="GO:0005096">
    <property type="term" value="F:GTPase activator activity"/>
    <property type="evidence" value="ECO:0007669"/>
    <property type="project" value="UniProtKB-KW"/>
</dbReference>
<keyword evidence="19" id="KW-1185">Reference proteome</keyword>
<dbReference type="Gene3D" id="3.90.180.10">
    <property type="entry name" value="Medium-chain alcohol dehydrogenases, catalytic domain"/>
    <property type="match status" value="1"/>
</dbReference>
<keyword evidence="9" id="KW-0443">Lipid metabolism</keyword>
<dbReference type="InterPro" id="IPR036291">
    <property type="entry name" value="NAD(P)-bd_dom_sf"/>
</dbReference>
<dbReference type="InterPro" id="IPR011032">
    <property type="entry name" value="GroES-like_sf"/>
</dbReference>
<dbReference type="InterPro" id="IPR020843">
    <property type="entry name" value="ER"/>
</dbReference>
<dbReference type="GO" id="GO:0035023">
    <property type="term" value="P:regulation of Rho protein signal transduction"/>
    <property type="evidence" value="ECO:0007669"/>
    <property type="project" value="InterPro"/>
</dbReference>
<dbReference type="InterPro" id="IPR013154">
    <property type="entry name" value="ADH-like_N"/>
</dbReference>
<dbReference type="Pfam" id="PF00107">
    <property type="entry name" value="ADH_zinc_N"/>
    <property type="match status" value="1"/>
</dbReference>
<dbReference type="GO" id="GO:0007165">
    <property type="term" value="P:signal transduction"/>
    <property type="evidence" value="ECO:0007669"/>
    <property type="project" value="InterPro"/>
</dbReference>
<evidence type="ECO:0000256" key="3">
    <source>
        <dbReference type="ARBA" id="ARBA00022468"/>
    </source>
</evidence>
<dbReference type="Pfam" id="PF22286">
    <property type="entry name" value="RHG20_PH"/>
    <property type="match status" value="1"/>
</dbReference>
<dbReference type="GO" id="GO:0005739">
    <property type="term" value="C:mitochondrion"/>
    <property type="evidence" value="ECO:0007669"/>
    <property type="project" value="UniProtKB-SubCell"/>
</dbReference>
<evidence type="ECO:0000256" key="14">
    <source>
        <dbReference type="ARBA" id="ARBA00042123"/>
    </source>
</evidence>
<sequence>MFLNKFTKCLNLVKFSVQNIRLQSVMTQKLVYKEYGDPLKVLEKCDEEMSENIKPNEVLVRMLAAPINPADINTIEGKYPSKPKLPAIAGNEGVAEVIDIGTEVSNLAVGDRIVPLDSGLGTWRTHAVLPSDLTFKIPKELGIIEAATLTVNPCTAYRMLKDFVRLKPGDVVIQNGANSACGQYVIQLCRVWGIQSVNIVRNRDNIQDLKRFLCSLGASYVLTEDELRKTDLFKNDQIPAPSLALNCVGGRSALEIMRNVIPGGCLVTYGGMSKEPVIVPTSALIFKDIKVQGFWMTRWTKNNFDSEERCDMLDELICLMTNKEIHGPAFKIINFKEYEEAILSVTKREGMIGKKIDKMNAKSSTGSKAKFEKAELNSLLHSIEREKKNEMRMHNTVKQQFKAKHSKLDFYLDNGKKSSYVKLYETHNPGFCFRRNGEAKPVQSSSISTSVSATYQDIHDMLFTDGELDIDKVLCLHLLTAHKTETLTPPVRNHRNLSFLSKQQSPLERLIERSRKRRKNDNLTKLLPTYVLDVTDQDDESKKECLIRDGRLAERLIINDKIVQLVQTVLDALRTSNPDKMNELISKGKDENMLKKLVERPDLQDCDSFHLTQPFKASPVPLKLTSSHSLKNLVHHIRKNVLQYPSQSTWRYMYDKSQYKEEYVEDDLSNERLTEQTHRKVELDTLDENVITVHSMSNSSSDASTSKSKPKQTCLRSATNDCKRKKDDEKLKVKSNNKTIDAEKRDPKEFNVTYKNENATHEDTSVSENEDSIKTSASKKSTRKTSILTLDDLNDDNIKNVSLTELSRIINFHINKLTSDDKRAPKIEKQRSPSLRDCKNLAKSSGCFKSSIDAVGFTLLDLEKITQTIREKETEKKLTRFLENNKLLRHTYHCPEVHSDPEDNEPITPRKPRILERRRKGRKLVEIGLRQARSLGRLDGIKEAERLADYGRLMGGSQPSLDGRRRDLDRIQDLFPHDYLGLHEPEPAINNSKSRSFRKKSFSDLHLQDHGTCQSNRVFIMEAPCAMAPTQASLQAKARHLFLFSDLLIVAKPRSGGTFKLKESVRVSELWLAPYSECETGFLLGYPAPARTYIITFCTQAARDSWWRELQQALSAQLRLEPPTTNIKVIYRDPLSGTECSKTLGVGPETNTGDIARLTLDDSRVSENTYTLWARERDSAPCPLLGCERPHSIQLARLRQSLCTEEGFDLTHCNNNRIPCGIIFELKPNCKATPKKTSLKLFRKSSGRVFGVPLSRLCVNNTLPPAINVILRGLFLRGPHTQGIFRRCSSARALRELREKIDNQCPNVCEELTNTTPLVLASLLKDFLRSLPEPILNGNVQEWLNAATSKRIEHIRRLLSLLPRENHLLLAHVLCVLYHVAKRARYNLMTAANLGLCVGPSLLWESSQNAPMRTLPTLVELLINNCQSLFGPQIVSLLGEPPNDSGAEESDSLHSLGLSVDSVELSKDQKSLSRDSGLTLSEDDRDSPGLNFSNSNNFHRSDWARQAARMRSFDNTWIEEDEAFCTSNESLCGPPIPPRRPPVLRHLPPVHLPPIYRPPPPPPPTYATARLLLVTDSESESYV</sequence>
<keyword evidence="8" id="KW-0560">Oxidoreductase</keyword>
<dbReference type="SUPFAM" id="SSF51735">
    <property type="entry name" value="NAD(P)-binding Rossmann-fold domains"/>
    <property type="match status" value="1"/>
</dbReference>
<dbReference type="InterPro" id="IPR047886">
    <property type="entry name" value="ARHGAP20-like_RhoGAP"/>
</dbReference>
<dbReference type="SUPFAM" id="SSF50729">
    <property type="entry name" value="PH domain-like"/>
    <property type="match status" value="1"/>
</dbReference>
<feature type="compositionally biased region" description="Basic and acidic residues" evidence="16">
    <location>
        <begin position="740"/>
        <end position="749"/>
    </location>
</feature>